<keyword evidence="8" id="KW-0255">Endonuclease</keyword>
<evidence type="ECO:0000313" key="11">
    <source>
        <dbReference type="EMBL" id="MED5051808.1"/>
    </source>
</evidence>
<dbReference type="AlphaFoldDB" id="A0ABD5IVB0"/>
<dbReference type="Gene3D" id="3.60.21.10">
    <property type="match status" value="1"/>
</dbReference>
<keyword evidence="7 8" id="KW-0233">DNA recombination</keyword>
<gene>
    <name evidence="8" type="primary">sbcD</name>
    <name evidence="11" type="ORF">P9850_08055</name>
</gene>
<dbReference type="Proteomes" id="UP001339962">
    <property type="component" value="Unassembled WGS sequence"/>
</dbReference>
<organism evidence="11 12">
    <name type="scientific">Anoxybacteroides rupiense</name>
    <dbReference type="NCBI Taxonomy" id="311460"/>
    <lineage>
        <taxon>Bacteria</taxon>
        <taxon>Bacillati</taxon>
        <taxon>Bacillota</taxon>
        <taxon>Bacilli</taxon>
        <taxon>Bacillales</taxon>
        <taxon>Anoxybacillaceae</taxon>
        <taxon>Anoxybacteroides</taxon>
    </lineage>
</organism>
<evidence type="ECO:0000256" key="3">
    <source>
        <dbReference type="ARBA" id="ARBA00013365"/>
    </source>
</evidence>
<evidence type="ECO:0000256" key="1">
    <source>
        <dbReference type="ARBA" id="ARBA00010555"/>
    </source>
</evidence>
<dbReference type="InterPro" id="IPR004843">
    <property type="entry name" value="Calcineurin-like_PHP"/>
</dbReference>
<dbReference type="InterPro" id="IPR029052">
    <property type="entry name" value="Metallo-depent_PP-like"/>
</dbReference>
<comment type="caution">
    <text evidence="11">The sequence shown here is derived from an EMBL/GenBank/DDBJ whole genome shotgun (WGS) entry which is preliminary data.</text>
</comment>
<comment type="subunit">
    <text evidence="2 8">Heterodimer of SbcC and SbcD.</text>
</comment>
<comment type="similarity">
    <text evidence="1 8">Belongs to the SbcD family.</text>
</comment>
<evidence type="ECO:0000313" key="12">
    <source>
        <dbReference type="Proteomes" id="UP001339962"/>
    </source>
</evidence>
<evidence type="ECO:0000256" key="5">
    <source>
        <dbReference type="ARBA" id="ARBA00022801"/>
    </source>
</evidence>
<dbReference type="Pfam" id="PF00149">
    <property type="entry name" value="Metallophos"/>
    <property type="match status" value="1"/>
</dbReference>
<keyword evidence="4 8" id="KW-0540">Nuclease</keyword>
<evidence type="ECO:0000256" key="7">
    <source>
        <dbReference type="ARBA" id="ARBA00023172"/>
    </source>
</evidence>
<feature type="domain" description="Calcineurin-like phosphoesterase" evidence="9">
    <location>
        <begin position="1"/>
        <end position="224"/>
    </location>
</feature>
<reference evidence="11 12" key="1">
    <citation type="submission" date="2023-03" db="EMBL/GenBank/DDBJ databases">
        <title>Bacillus Genome Sequencing.</title>
        <authorList>
            <person name="Dunlap C."/>
        </authorList>
    </citation>
    <scope>NUCLEOTIDE SEQUENCE [LARGE SCALE GENOMIC DNA]</scope>
    <source>
        <strain evidence="11 12">NRS-38</strain>
    </source>
</reference>
<dbReference type="CDD" id="cd00840">
    <property type="entry name" value="MPP_Mre11_N"/>
    <property type="match status" value="1"/>
</dbReference>
<dbReference type="PANTHER" id="PTHR30337">
    <property type="entry name" value="COMPONENT OF ATP-DEPENDENT DSDNA EXONUCLEASE"/>
    <property type="match status" value="1"/>
</dbReference>
<keyword evidence="5 8" id="KW-0378">Hydrolase</keyword>
<dbReference type="SUPFAM" id="SSF56300">
    <property type="entry name" value="Metallo-dependent phosphatases"/>
    <property type="match status" value="1"/>
</dbReference>
<dbReference type="Pfam" id="PF12320">
    <property type="entry name" value="SbcD_C"/>
    <property type="match status" value="1"/>
</dbReference>
<evidence type="ECO:0000256" key="8">
    <source>
        <dbReference type="RuleBase" id="RU363069"/>
    </source>
</evidence>
<keyword evidence="6 8" id="KW-0269">Exonuclease</keyword>
<dbReference type="NCBIfam" id="TIGR00619">
    <property type="entry name" value="sbcd"/>
    <property type="match status" value="1"/>
</dbReference>
<feature type="domain" description="Nuclease SbcCD subunit D C-terminal" evidence="10">
    <location>
        <begin position="274"/>
        <end position="364"/>
    </location>
</feature>
<sequence>MRILHTADWHLGRTLEGRSRLREQEQFLDELVSIVEEEKIDAVLMAGDVFDSVNPPAAAEQLFYEGIARLSNGGRRPVVVIAGNHDHPDRLAAASRLAASHSITLLGLPTIRGQEIYIPTCGETLLLAALPYPSESRLAQLLAAENDEKLLRKKYDEKVKEIFTVMNQQFRHDTVNIAMSHLYVAGGEPSDSERPIEVGGAYTVSAHCFPDQAQYVALGHLHRPQNVKQAAMPARYSGSPLAYSFSEVGYTKSVTIVDVHPQKEANVSELPLSCGRPLAKWKATEGLAQVYRWLEEGKDRNAWIDLEIYVEHSLTLEEIHRLRKSYDGFIYIRPHFLTKQQAVQEEREHTPIEVLFQRFYEKQTGGAKPTEELVRMFLELLADEDEDGDEA</sequence>
<evidence type="ECO:0000256" key="4">
    <source>
        <dbReference type="ARBA" id="ARBA00022722"/>
    </source>
</evidence>
<evidence type="ECO:0000256" key="6">
    <source>
        <dbReference type="ARBA" id="ARBA00022839"/>
    </source>
</evidence>
<evidence type="ECO:0000259" key="9">
    <source>
        <dbReference type="Pfam" id="PF00149"/>
    </source>
</evidence>
<dbReference type="EMBL" id="JARTLI010000012">
    <property type="protein sequence ID" value="MED5051808.1"/>
    <property type="molecule type" value="Genomic_DNA"/>
</dbReference>
<evidence type="ECO:0000259" key="10">
    <source>
        <dbReference type="Pfam" id="PF12320"/>
    </source>
</evidence>
<dbReference type="PANTHER" id="PTHR30337:SF0">
    <property type="entry name" value="NUCLEASE SBCCD SUBUNIT D"/>
    <property type="match status" value="1"/>
</dbReference>
<protein>
    <recommendedName>
        <fullName evidence="3 8">Nuclease SbcCD subunit D</fullName>
    </recommendedName>
</protein>
<dbReference type="InterPro" id="IPR050535">
    <property type="entry name" value="DNA_Repair-Maintenance_Comp"/>
</dbReference>
<dbReference type="InterPro" id="IPR026843">
    <property type="entry name" value="SbcD_C"/>
</dbReference>
<dbReference type="InterPro" id="IPR004593">
    <property type="entry name" value="SbcD"/>
</dbReference>
<comment type="function">
    <text evidence="8">SbcCD cleaves DNA hairpin structures. These structures can inhibit DNA replication and are intermediates in certain DNA recombination reactions. The complex acts as a 3'-&gt;5' double strand exonuclease that can open hairpins. It also has a 5' single-strand endonuclease activity.</text>
</comment>
<name>A0ABD5IVB0_9BACL</name>
<dbReference type="RefSeq" id="WP_328218062.1">
    <property type="nucleotide sequence ID" value="NZ_JARTLI010000012.1"/>
</dbReference>
<dbReference type="GO" id="GO:0004519">
    <property type="term" value="F:endonuclease activity"/>
    <property type="evidence" value="ECO:0007669"/>
    <property type="project" value="UniProtKB-KW"/>
</dbReference>
<evidence type="ECO:0000256" key="2">
    <source>
        <dbReference type="ARBA" id="ARBA00011322"/>
    </source>
</evidence>
<dbReference type="GO" id="GO:0006310">
    <property type="term" value="P:DNA recombination"/>
    <property type="evidence" value="ECO:0007669"/>
    <property type="project" value="UniProtKB-KW"/>
</dbReference>
<keyword evidence="8" id="KW-0235">DNA replication</keyword>
<accession>A0ABD5IVB0</accession>
<dbReference type="InterPro" id="IPR041796">
    <property type="entry name" value="Mre11_N"/>
</dbReference>
<proteinExistence type="inferred from homology"/>
<dbReference type="GO" id="GO:0004527">
    <property type="term" value="F:exonuclease activity"/>
    <property type="evidence" value="ECO:0007669"/>
    <property type="project" value="UniProtKB-KW"/>
</dbReference>
<dbReference type="GO" id="GO:0006260">
    <property type="term" value="P:DNA replication"/>
    <property type="evidence" value="ECO:0007669"/>
    <property type="project" value="UniProtKB-KW"/>
</dbReference>